<evidence type="ECO:0000313" key="2">
    <source>
        <dbReference type="EMBL" id="MDQ0479981.1"/>
    </source>
</evidence>
<dbReference type="Pfam" id="PF09823">
    <property type="entry name" value="DUF2357"/>
    <property type="match status" value="1"/>
</dbReference>
<reference evidence="2 3" key="1">
    <citation type="submission" date="2023-07" db="EMBL/GenBank/DDBJ databases">
        <title>Genomic Encyclopedia of Type Strains, Phase IV (KMG-IV): sequencing the most valuable type-strain genomes for metagenomic binning, comparative biology and taxonomic classification.</title>
        <authorList>
            <person name="Goeker M."/>
        </authorList>
    </citation>
    <scope>NUCLEOTIDE SEQUENCE [LARGE SCALE GENOMIC DNA]</scope>
    <source>
        <strain evidence="2 3">DSM 1400</strain>
    </source>
</reference>
<organism evidence="2 3">
    <name type="scientific">Hathewaya limosa</name>
    <name type="common">Clostridium limosum</name>
    <dbReference type="NCBI Taxonomy" id="1536"/>
    <lineage>
        <taxon>Bacteria</taxon>
        <taxon>Bacillati</taxon>
        <taxon>Bacillota</taxon>
        <taxon>Clostridia</taxon>
        <taxon>Eubacteriales</taxon>
        <taxon>Clostridiaceae</taxon>
        <taxon>Hathewaya</taxon>
    </lineage>
</organism>
<dbReference type="InterPro" id="IPR018633">
    <property type="entry name" value="DUF2357"/>
</dbReference>
<feature type="domain" description="DUF2357" evidence="1">
    <location>
        <begin position="151"/>
        <end position="259"/>
    </location>
</feature>
<protein>
    <recommendedName>
        <fullName evidence="1">DUF2357 domain-containing protein</fullName>
    </recommendedName>
</protein>
<dbReference type="Proteomes" id="UP001224418">
    <property type="component" value="Unassembled WGS sequence"/>
</dbReference>
<dbReference type="EMBL" id="JAUSWN010000013">
    <property type="protein sequence ID" value="MDQ0479981.1"/>
    <property type="molecule type" value="Genomic_DNA"/>
</dbReference>
<comment type="caution">
    <text evidence="2">The sequence shown here is derived from an EMBL/GenBank/DDBJ whole genome shotgun (WGS) entry which is preliminary data.</text>
</comment>
<name>A0ABU0JUU0_HATLI</name>
<proteinExistence type="predicted"/>
<sequence length="599" mass="72259">MDIQANIILEIENKAKNENKKKIFSLNNNFNVNTEKELFYFYEYESINICLESNDKDAYLKLYEIDEEVKKLKVGEIYQLSSINTTDKMLVPGNYVLKVKTINNSFETYFTVRPSAMSWEGLTNMRVYLESILKGLSHDVYKNKNIVTNDSKNSDWGFLEFYKYIEENYKNLDSILLNIFRDPIREVTKKYSERDYSNKVDLKSQRWLVNKGMSLNSNTYNPTKFYEKHTDFTKDNYENKWLKKILSDMFLEMKNIENYYYNLLCKVLREEQTLCEKRSFLEEKDKNRFKSELFSKGFMKDRIRDLKEIDRTLLKIDKRKKNLNYYLSNITKLRDKLAYYINDTWLKEINGYKEIIKPSFKVMKDRRYSEVYHFYEALFELQDKGNSISKFPYKNTPKLFEYYVFLTIKQIIEDFGFRWMKGWLMDKDETFNCFNELPKNTKITLEKDNYTVSIQYEKRIEKNPTDLNNYELISNAYHRSPDIIVSIFKDSIFLESFIVEVKCRKFSYIYNEYAQTDTIEQVRDYLTVSIYDKITKRVKRNCINRVIIVYPMQDVNSKIQHEFYDINFIGIKPSIDCKKSQGYMELKNQVNEIMSFYNL</sequence>
<keyword evidence="3" id="KW-1185">Reference proteome</keyword>
<evidence type="ECO:0000313" key="3">
    <source>
        <dbReference type="Proteomes" id="UP001224418"/>
    </source>
</evidence>
<dbReference type="RefSeq" id="WP_307355896.1">
    <property type="nucleotide sequence ID" value="NZ_BAAACJ010000030.1"/>
</dbReference>
<evidence type="ECO:0000259" key="1">
    <source>
        <dbReference type="Pfam" id="PF09823"/>
    </source>
</evidence>
<gene>
    <name evidence="2" type="ORF">QOZ93_001724</name>
</gene>
<accession>A0ABU0JUU0</accession>